<evidence type="ECO:0008006" key="3">
    <source>
        <dbReference type="Google" id="ProtNLM"/>
    </source>
</evidence>
<organism evidence="1 2">
    <name type="scientific">Klenkia terrae</name>
    <dbReference type="NCBI Taxonomy" id="1052259"/>
    <lineage>
        <taxon>Bacteria</taxon>
        <taxon>Bacillati</taxon>
        <taxon>Actinomycetota</taxon>
        <taxon>Actinomycetes</taxon>
        <taxon>Geodermatophilales</taxon>
        <taxon>Geodermatophilaceae</taxon>
        <taxon>Klenkia</taxon>
    </lineage>
</organism>
<dbReference type="InterPro" id="IPR000415">
    <property type="entry name" value="Nitroreductase-like"/>
</dbReference>
<gene>
    <name evidence="1" type="ORF">UXQ13_10320</name>
</gene>
<proteinExistence type="predicted"/>
<dbReference type="RefSeq" id="WP_225235944.1">
    <property type="nucleotide sequence ID" value="NZ_JBAPLV010000009.1"/>
</dbReference>
<comment type="caution">
    <text evidence="1">The sequence shown here is derived from an EMBL/GenBank/DDBJ whole genome shotgun (WGS) entry which is preliminary data.</text>
</comment>
<dbReference type="Proteomes" id="UP001373496">
    <property type="component" value="Unassembled WGS sequence"/>
</dbReference>
<name>A0ABU8E5D8_9ACTN</name>
<evidence type="ECO:0000313" key="1">
    <source>
        <dbReference type="EMBL" id="MEI4278861.1"/>
    </source>
</evidence>
<evidence type="ECO:0000313" key="2">
    <source>
        <dbReference type="Proteomes" id="UP001373496"/>
    </source>
</evidence>
<dbReference type="EMBL" id="JBAPLV010000009">
    <property type="protein sequence ID" value="MEI4278861.1"/>
    <property type="molecule type" value="Genomic_DNA"/>
</dbReference>
<accession>A0ABU8E5D8</accession>
<reference evidence="1 2" key="1">
    <citation type="submission" date="2024-03" db="EMBL/GenBank/DDBJ databases">
        <title>Draft genome sequence of Klenkia terrae.</title>
        <authorList>
            <person name="Duangmal K."/>
            <person name="Chantavorakit T."/>
        </authorList>
    </citation>
    <scope>NUCLEOTIDE SEQUENCE [LARGE SCALE GENOMIC DNA]</scope>
    <source>
        <strain evidence="1 2">JCM 17786</strain>
    </source>
</reference>
<protein>
    <recommendedName>
        <fullName evidence="3">Nitroreductase</fullName>
    </recommendedName>
</protein>
<dbReference type="Gene3D" id="3.40.109.10">
    <property type="entry name" value="NADH Oxidase"/>
    <property type="match status" value="1"/>
</dbReference>
<keyword evidence="2" id="KW-1185">Reference proteome</keyword>
<sequence length="277" mass="29223">MAQPTHTSTAPPPGRDAAQALTDAVHRAVLAPSLHTSRPWSLRLHPVDRPRRIDVRADRGRQLTALDPTGRALVQSVGAALFTMRVALAAAGWATSTRRCPDAADPDLLAVVDLVAGPPDGGIAPLVDLLGLRDTDRPRFGPGAAGLADIALFRAAALAEDAELAPVGRADLHRLGPGPTEVAGGARPATVRDGAEATVVVLTTARDDELAWLRAGEALHRVLLEVARAEWVATPFSQAVQDRPTRDELRGVLTGRRWPQSILRVGPAPLQRSTGQA</sequence>